<dbReference type="EMBL" id="LXQA010060176">
    <property type="protein sequence ID" value="MCI05919.1"/>
    <property type="molecule type" value="Genomic_DNA"/>
</dbReference>
<protein>
    <submittedName>
        <fullName evidence="2">Putative B-block-binding subunit of tfiiic protein</fullName>
    </submittedName>
</protein>
<evidence type="ECO:0000313" key="2">
    <source>
        <dbReference type="EMBL" id="MCI05919.1"/>
    </source>
</evidence>
<keyword evidence="3" id="KW-1185">Reference proteome</keyword>
<dbReference type="GO" id="GO:0006384">
    <property type="term" value="P:transcription initiation at RNA polymerase III promoter"/>
    <property type="evidence" value="ECO:0007669"/>
    <property type="project" value="InterPro"/>
</dbReference>
<dbReference type="GO" id="GO:0000127">
    <property type="term" value="C:transcription factor TFIIIC complex"/>
    <property type="evidence" value="ECO:0007669"/>
    <property type="project" value="InterPro"/>
</dbReference>
<comment type="caution">
    <text evidence="2">The sequence shown here is derived from an EMBL/GenBank/DDBJ whole genome shotgun (WGS) entry which is preliminary data.</text>
</comment>
<dbReference type="GO" id="GO:0003677">
    <property type="term" value="F:DNA binding"/>
    <property type="evidence" value="ECO:0007669"/>
    <property type="project" value="InterPro"/>
</dbReference>
<dbReference type="AlphaFoldDB" id="A0A392P3C6"/>
<proteinExistence type="predicted"/>
<sequence>MGTDLVEDLRCGDTFHLFALISSGELSISPNLPDNGVGEADDLRSGKRKPDASGSSFSDKAKKLKSSFGVEGEIISRREKGFPGIIISVHRTEVSKADILDLFKDNDNNNNDQHFNGNVQLDMGQNSNYSLTDHMLETFNSCDPVPEEKDHIESPWESMAGYVRRLMKVPYSQEQECAVCAEVFVVVYAAIQKAGDQGLSMGEISQVINLPGADIDGLIVDALQAFGKALK</sequence>
<dbReference type="GO" id="GO:0042791">
    <property type="term" value="P:5S class rRNA transcription by RNA polymerase III"/>
    <property type="evidence" value="ECO:0007669"/>
    <property type="project" value="TreeGrafter"/>
</dbReference>
<dbReference type="Proteomes" id="UP000265520">
    <property type="component" value="Unassembled WGS sequence"/>
</dbReference>
<reference evidence="2 3" key="1">
    <citation type="journal article" date="2018" name="Front. Plant Sci.">
        <title>Red Clover (Trifolium pratense) and Zigzag Clover (T. medium) - A Picture of Genomic Similarities and Differences.</title>
        <authorList>
            <person name="Dluhosova J."/>
            <person name="Istvanek J."/>
            <person name="Nedelnik J."/>
            <person name="Repkova J."/>
        </authorList>
    </citation>
    <scope>NUCLEOTIDE SEQUENCE [LARGE SCALE GENOMIC DNA]</scope>
    <source>
        <strain evidence="3">cv. 10/8</strain>
        <tissue evidence="2">Leaf</tissue>
    </source>
</reference>
<organism evidence="2 3">
    <name type="scientific">Trifolium medium</name>
    <dbReference type="NCBI Taxonomy" id="97028"/>
    <lineage>
        <taxon>Eukaryota</taxon>
        <taxon>Viridiplantae</taxon>
        <taxon>Streptophyta</taxon>
        <taxon>Embryophyta</taxon>
        <taxon>Tracheophyta</taxon>
        <taxon>Spermatophyta</taxon>
        <taxon>Magnoliopsida</taxon>
        <taxon>eudicotyledons</taxon>
        <taxon>Gunneridae</taxon>
        <taxon>Pentapetalae</taxon>
        <taxon>rosids</taxon>
        <taxon>fabids</taxon>
        <taxon>Fabales</taxon>
        <taxon>Fabaceae</taxon>
        <taxon>Papilionoideae</taxon>
        <taxon>50 kb inversion clade</taxon>
        <taxon>NPAAA clade</taxon>
        <taxon>Hologalegina</taxon>
        <taxon>IRL clade</taxon>
        <taxon>Trifolieae</taxon>
        <taxon>Trifolium</taxon>
    </lineage>
</organism>
<accession>A0A392P3C6</accession>
<evidence type="ECO:0000313" key="3">
    <source>
        <dbReference type="Proteomes" id="UP000265520"/>
    </source>
</evidence>
<name>A0A392P3C6_9FABA</name>
<dbReference type="PANTHER" id="PTHR15180:SF1">
    <property type="entry name" value="GENERAL TRANSCRIPTION FACTOR 3C POLYPEPTIDE 1"/>
    <property type="match status" value="1"/>
</dbReference>
<feature type="non-terminal residue" evidence="2">
    <location>
        <position position="231"/>
    </location>
</feature>
<dbReference type="PANTHER" id="PTHR15180">
    <property type="entry name" value="GENERAL TRANSCRIPTION FACTOR 3C POLYPEPTIDE 1"/>
    <property type="match status" value="1"/>
</dbReference>
<feature type="region of interest" description="Disordered" evidence="1">
    <location>
        <begin position="31"/>
        <end position="60"/>
    </location>
</feature>
<dbReference type="InterPro" id="IPR044210">
    <property type="entry name" value="Tfc3-like"/>
</dbReference>
<feature type="compositionally biased region" description="Basic and acidic residues" evidence="1">
    <location>
        <begin position="41"/>
        <end position="51"/>
    </location>
</feature>
<evidence type="ECO:0000256" key="1">
    <source>
        <dbReference type="SAM" id="MobiDB-lite"/>
    </source>
</evidence>